<organism evidence="1 2">
    <name type="scientific">Auriscalpium vulgare</name>
    <dbReference type="NCBI Taxonomy" id="40419"/>
    <lineage>
        <taxon>Eukaryota</taxon>
        <taxon>Fungi</taxon>
        <taxon>Dikarya</taxon>
        <taxon>Basidiomycota</taxon>
        <taxon>Agaricomycotina</taxon>
        <taxon>Agaricomycetes</taxon>
        <taxon>Russulales</taxon>
        <taxon>Auriscalpiaceae</taxon>
        <taxon>Auriscalpium</taxon>
    </lineage>
</organism>
<keyword evidence="2" id="KW-1185">Reference proteome</keyword>
<reference evidence="1" key="1">
    <citation type="submission" date="2021-02" db="EMBL/GenBank/DDBJ databases">
        <authorList>
            <consortium name="DOE Joint Genome Institute"/>
            <person name="Ahrendt S."/>
            <person name="Looney B.P."/>
            <person name="Miyauchi S."/>
            <person name="Morin E."/>
            <person name="Drula E."/>
            <person name="Courty P.E."/>
            <person name="Chicoki N."/>
            <person name="Fauchery L."/>
            <person name="Kohler A."/>
            <person name="Kuo A."/>
            <person name="Labutti K."/>
            <person name="Pangilinan J."/>
            <person name="Lipzen A."/>
            <person name="Riley R."/>
            <person name="Andreopoulos W."/>
            <person name="He G."/>
            <person name="Johnson J."/>
            <person name="Barry K.W."/>
            <person name="Grigoriev I.V."/>
            <person name="Nagy L."/>
            <person name="Hibbett D."/>
            <person name="Henrissat B."/>
            <person name="Matheny P.B."/>
            <person name="Labbe J."/>
            <person name="Martin F."/>
        </authorList>
    </citation>
    <scope>NUCLEOTIDE SEQUENCE</scope>
    <source>
        <strain evidence="1">FP105234-sp</strain>
    </source>
</reference>
<evidence type="ECO:0000313" key="2">
    <source>
        <dbReference type="Proteomes" id="UP000814033"/>
    </source>
</evidence>
<accession>A0ACB8RYD2</accession>
<dbReference type="Proteomes" id="UP000814033">
    <property type="component" value="Unassembled WGS sequence"/>
</dbReference>
<name>A0ACB8RYD2_9AGAM</name>
<evidence type="ECO:0000313" key="1">
    <source>
        <dbReference type="EMBL" id="KAI0048601.1"/>
    </source>
</evidence>
<reference evidence="1" key="2">
    <citation type="journal article" date="2022" name="New Phytol.">
        <title>Evolutionary transition to the ectomycorrhizal habit in the genomes of a hyperdiverse lineage of mushroom-forming fungi.</title>
        <authorList>
            <person name="Looney B."/>
            <person name="Miyauchi S."/>
            <person name="Morin E."/>
            <person name="Drula E."/>
            <person name="Courty P.E."/>
            <person name="Kohler A."/>
            <person name="Kuo A."/>
            <person name="LaButti K."/>
            <person name="Pangilinan J."/>
            <person name="Lipzen A."/>
            <person name="Riley R."/>
            <person name="Andreopoulos W."/>
            <person name="He G."/>
            <person name="Johnson J."/>
            <person name="Nolan M."/>
            <person name="Tritt A."/>
            <person name="Barry K.W."/>
            <person name="Grigoriev I.V."/>
            <person name="Nagy L.G."/>
            <person name="Hibbett D."/>
            <person name="Henrissat B."/>
            <person name="Matheny P.B."/>
            <person name="Labbe J."/>
            <person name="Martin F.M."/>
        </authorList>
    </citation>
    <scope>NUCLEOTIDE SEQUENCE</scope>
    <source>
        <strain evidence="1">FP105234-sp</strain>
    </source>
</reference>
<comment type="caution">
    <text evidence="1">The sequence shown here is derived from an EMBL/GenBank/DDBJ whole genome shotgun (WGS) entry which is preliminary data.</text>
</comment>
<sequence length="300" mass="31079">MAHQVHPNVTLAPTAYVYILQAPSVPWWAGSQHSLSPGAPLFFAPAPAPVPAFAPAFVHQPALAYGHQPAPVPAFVHQSAPAFGHLPAPIFFHQPAPIFFHQPAPAFVPAFAPAPVANPAPVSPASTSAPEPAFPHSVPSYAAGARAPPLPAHIPSDAPPLAAPRPTPISATPAFLSGTVPPTALAFDTRDSPIMWGGGSPVTFAVVPPAHLPRTPPPTPTQSVVQTPVRASPVFEWGDDAPITPLAPAPIHARERERRRLCAGSCASPIPSPMVKCRLPPMSPFGGECASVRPEEAVAV</sequence>
<gene>
    <name evidence="1" type="ORF">FA95DRAFT_1605106</name>
</gene>
<protein>
    <submittedName>
        <fullName evidence="1">Uncharacterized protein</fullName>
    </submittedName>
</protein>
<dbReference type="EMBL" id="MU275884">
    <property type="protein sequence ID" value="KAI0048601.1"/>
    <property type="molecule type" value="Genomic_DNA"/>
</dbReference>
<proteinExistence type="predicted"/>